<proteinExistence type="predicted"/>
<accession>A0A7D8AAQ9</accession>
<protein>
    <submittedName>
        <fullName evidence="2">Uncharacterized protein</fullName>
    </submittedName>
</protein>
<evidence type="ECO:0000313" key="2">
    <source>
        <dbReference type="EMBL" id="QMU97021.1"/>
    </source>
</evidence>
<dbReference type="EMBL" id="CP043732">
    <property type="protein sequence ID" value="QMU97021.1"/>
    <property type="molecule type" value="Genomic_DNA"/>
</dbReference>
<gene>
    <name evidence="2" type="ORF">FVO59_07140</name>
</gene>
<sequence length="105" mass="11669">MSSTSTSARSGAPIHDHDHDHAADTEPVELAWRQADDDVFVATSRGEFAGFVTVDDTAHVVHDSHSRRIGSYPSLAAARQALVDATRPPSRSRERLRRRILARRR</sequence>
<evidence type="ECO:0000256" key="1">
    <source>
        <dbReference type="SAM" id="MobiDB-lite"/>
    </source>
</evidence>
<dbReference type="AlphaFoldDB" id="A0A7D8AAQ9"/>
<reference evidence="2 3" key="1">
    <citation type="journal article" date="2020" name="Front. Microbiol.">
        <title>Design of Bacterial Strain-Specific qPCR Assays Using NGS Data and Publicly Available Resources and Its Application to Track Biocontrol Strains.</title>
        <authorList>
            <person name="Hernandez I."/>
            <person name="Sant C."/>
            <person name="Martinez R."/>
            <person name="Fernandez C."/>
        </authorList>
    </citation>
    <scope>NUCLEOTIDE SEQUENCE [LARGE SCALE GENOMIC DNA]</scope>
    <source>
        <strain evidence="2 3">B24</strain>
    </source>
</reference>
<feature type="region of interest" description="Disordered" evidence="1">
    <location>
        <begin position="81"/>
        <end position="105"/>
    </location>
</feature>
<evidence type="ECO:0000313" key="3">
    <source>
        <dbReference type="Proteomes" id="UP000515708"/>
    </source>
</evidence>
<dbReference type="Proteomes" id="UP000515708">
    <property type="component" value="Chromosome"/>
</dbReference>
<feature type="region of interest" description="Disordered" evidence="1">
    <location>
        <begin position="1"/>
        <end position="28"/>
    </location>
</feature>
<feature type="compositionally biased region" description="Basic and acidic residues" evidence="1">
    <location>
        <begin position="14"/>
        <end position="24"/>
    </location>
</feature>
<dbReference type="RefSeq" id="WP_182256077.1">
    <property type="nucleotide sequence ID" value="NZ_CP043732.1"/>
</dbReference>
<name>A0A7D8AAQ9_9MICO</name>
<organism evidence="2 3">
    <name type="scientific">Microbacterium esteraromaticum</name>
    <dbReference type="NCBI Taxonomy" id="57043"/>
    <lineage>
        <taxon>Bacteria</taxon>
        <taxon>Bacillati</taxon>
        <taxon>Actinomycetota</taxon>
        <taxon>Actinomycetes</taxon>
        <taxon>Micrococcales</taxon>
        <taxon>Microbacteriaceae</taxon>
        <taxon>Microbacterium</taxon>
    </lineage>
</organism>
<feature type="compositionally biased region" description="Basic residues" evidence="1">
    <location>
        <begin position="94"/>
        <end position="105"/>
    </location>
</feature>